<dbReference type="InterPro" id="IPR024607">
    <property type="entry name" value="Sulfatase_CS"/>
</dbReference>
<dbReference type="GO" id="GO:0046872">
    <property type="term" value="F:metal ion binding"/>
    <property type="evidence" value="ECO:0007669"/>
    <property type="project" value="UniProtKB-KW"/>
</dbReference>
<evidence type="ECO:0000313" key="6">
    <source>
        <dbReference type="EMBL" id="EOR94587.1"/>
    </source>
</evidence>
<dbReference type="InterPro" id="IPR000917">
    <property type="entry name" value="Sulfatase_N"/>
</dbReference>
<dbReference type="PANTHER" id="PTHR42693:SF53">
    <property type="entry name" value="ENDO-4-O-SULFATASE"/>
    <property type="match status" value="1"/>
</dbReference>
<dbReference type="FunFam" id="3.40.720.10:FF:000070">
    <property type="entry name" value="Arylsulfatase A"/>
    <property type="match status" value="1"/>
</dbReference>
<dbReference type="STRING" id="1150600.ADIARSV_2185"/>
<feature type="domain" description="Sulfatase N-terminal" evidence="5">
    <location>
        <begin position="32"/>
        <end position="347"/>
    </location>
</feature>
<comment type="caution">
    <text evidence="6">The sequence shown here is derived from an EMBL/GenBank/DDBJ whole genome shotgun (WGS) entry which is preliminary data.</text>
</comment>
<dbReference type="InterPro" id="IPR050738">
    <property type="entry name" value="Sulfatase"/>
</dbReference>
<dbReference type="SUPFAM" id="SSF53649">
    <property type="entry name" value="Alkaline phosphatase-like"/>
    <property type="match status" value="1"/>
</dbReference>
<reference evidence="6 7" key="1">
    <citation type="journal article" date="2013" name="Genome Announc.">
        <title>Draft Genome Sequence of Arcticibacter svalbardensis Strain MN12-7T, a Member of the Family Sphingobacteriaceae Isolated from an Arctic Soil Sample.</title>
        <authorList>
            <person name="Shivaji S."/>
            <person name="Ara S."/>
            <person name="Prasad S."/>
            <person name="Manasa B.P."/>
            <person name="Begum Z."/>
            <person name="Singh A."/>
            <person name="Kumar Pinnaka A."/>
        </authorList>
    </citation>
    <scope>NUCLEOTIDE SEQUENCE [LARGE SCALE GENOMIC DNA]</scope>
    <source>
        <strain evidence="6 7">MN12-7</strain>
    </source>
</reference>
<dbReference type="GO" id="GO:0004065">
    <property type="term" value="F:arylsulfatase activity"/>
    <property type="evidence" value="ECO:0007669"/>
    <property type="project" value="UniProtKB-EC"/>
</dbReference>
<organism evidence="6 7">
    <name type="scientific">Arcticibacter svalbardensis MN12-7</name>
    <dbReference type="NCBI Taxonomy" id="1150600"/>
    <lineage>
        <taxon>Bacteria</taxon>
        <taxon>Pseudomonadati</taxon>
        <taxon>Bacteroidota</taxon>
        <taxon>Sphingobacteriia</taxon>
        <taxon>Sphingobacteriales</taxon>
        <taxon>Sphingobacteriaceae</taxon>
        <taxon>Arcticibacter</taxon>
    </lineage>
</organism>
<protein>
    <submittedName>
        <fullName evidence="6">Arylsulfatase</fullName>
        <ecNumber evidence="6">3.1.6.1</ecNumber>
    </submittedName>
</protein>
<evidence type="ECO:0000256" key="4">
    <source>
        <dbReference type="ARBA" id="ARBA00022837"/>
    </source>
</evidence>
<evidence type="ECO:0000256" key="1">
    <source>
        <dbReference type="ARBA" id="ARBA00008779"/>
    </source>
</evidence>
<dbReference type="Gene3D" id="3.30.1120.10">
    <property type="match status" value="1"/>
</dbReference>
<dbReference type="EMBL" id="AQPN01000079">
    <property type="protein sequence ID" value="EOR94587.1"/>
    <property type="molecule type" value="Genomic_DNA"/>
</dbReference>
<keyword evidence="7" id="KW-1185">Reference proteome</keyword>
<dbReference type="OrthoDB" id="756520at2"/>
<dbReference type="Pfam" id="PF00884">
    <property type="entry name" value="Sulfatase"/>
    <property type="match status" value="1"/>
</dbReference>
<comment type="similarity">
    <text evidence="1">Belongs to the sulfatase family.</text>
</comment>
<dbReference type="PATRIC" id="fig|1150600.3.peg.2159"/>
<dbReference type="eggNOG" id="COG3119">
    <property type="taxonomic scope" value="Bacteria"/>
</dbReference>
<keyword evidence="2" id="KW-0479">Metal-binding</keyword>
<dbReference type="Gene3D" id="3.40.720.10">
    <property type="entry name" value="Alkaline Phosphatase, subunit A"/>
    <property type="match status" value="1"/>
</dbReference>
<keyword evidence="3 6" id="KW-0378">Hydrolase</keyword>
<sequence>MIKSKYFLVVIIFVITDALNLLQAKTVPIKQPNVIIILVDDQGYGDLACLGNKYIKTPNMDALYNESARFTNYHVSPTCAPTRSALMTGRHADRAGVWHTINGRSILLERETTMAQSFKENGYATGIFGKWHLGDYYPSRPQDKGFEEVLINGGGGVNQTPDYFDNDYFDDTYSHNGKLEKYKGYCTDVWFENAIKFIEGNKNKPYFCYIPTNAAHIPYYVADKYSKQYENNPNIPNAAFYSMISNVDENIGKLITYLKSTKQLDNTILIFSTDNGSSAGADLLGNGADGFVSKGFNAGMRGLKASMYEGGHRVPLFMHWKDGGISVGTDINELTAHYDIFPTLVELCKLKLNKNLNFDGKSLAPLIKGDTKDFKDRIIITDSQRDETPIAWKRTSLMQENWRLINGTELYDIKIDPEQRNNIASKYPDKVNEYKKEYAAWWKKLEPNFKIFPLIYIGHQGVNPVTLYCHDWHTDKDSPWNQNLIRDGYKDNGYWLLKVDQSGTYKIKLRRWPEEIHVGINEGIPARPAIAGTTVTASNEGKALKITKAAISIQGIELSKNVTGNPEFLEFEVKLKKGEAKLQSFFTLGKNETIGAYYVSIEKI</sequence>
<evidence type="ECO:0000313" key="7">
    <source>
        <dbReference type="Proteomes" id="UP000014174"/>
    </source>
</evidence>
<dbReference type="PANTHER" id="PTHR42693">
    <property type="entry name" value="ARYLSULFATASE FAMILY MEMBER"/>
    <property type="match status" value="1"/>
</dbReference>
<gene>
    <name evidence="6" type="ORF">ADIARSV_2185</name>
</gene>
<dbReference type="CDD" id="cd16146">
    <property type="entry name" value="ARS_like"/>
    <property type="match status" value="1"/>
</dbReference>
<dbReference type="InterPro" id="IPR017850">
    <property type="entry name" value="Alkaline_phosphatase_core_sf"/>
</dbReference>
<proteinExistence type="inferred from homology"/>
<keyword evidence="4" id="KW-0106">Calcium</keyword>
<name>R9GRW4_9SPHI</name>
<evidence type="ECO:0000256" key="3">
    <source>
        <dbReference type="ARBA" id="ARBA00022801"/>
    </source>
</evidence>
<dbReference type="RefSeq" id="WP_016195419.1">
    <property type="nucleotide sequence ID" value="NZ_AQPN01000079.1"/>
</dbReference>
<evidence type="ECO:0000259" key="5">
    <source>
        <dbReference type="Pfam" id="PF00884"/>
    </source>
</evidence>
<dbReference type="EC" id="3.1.6.1" evidence="6"/>
<accession>R9GRW4</accession>
<dbReference type="PROSITE" id="PS00523">
    <property type="entry name" value="SULFATASE_1"/>
    <property type="match status" value="1"/>
</dbReference>
<dbReference type="AlphaFoldDB" id="R9GRW4"/>
<dbReference type="Proteomes" id="UP000014174">
    <property type="component" value="Unassembled WGS sequence"/>
</dbReference>
<evidence type="ECO:0000256" key="2">
    <source>
        <dbReference type="ARBA" id="ARBA00022723"/>
    </source>
</evidence>